<feature type="binding site" evidence="10">
    <location>
        <begin position="236"/>
        <end position="237"/>
    </location>
    <ligand>
        <name>ATP</name>
        <dbReference type="ChEBI" id="CHEBI:30616"/>
    </ligand>
</feature>
<organism evidence="14 15">
    <name type="scientific">Litorilinea aerophila</name>
    <dbReference type="NCBI Taxonomy" id="1204385"/>
    <lineage>
        <taxon>Bacteria</taxon>
        <taxon>Bacillati</taxon>
        <taxon>Chloroflexota</taxon>
        <taxon>Caldilineae</taxon>
        <taxon>Caldilineales</taxon>
        <taxon>Caldilineaceae</taxon>
        <taxon>Litorilinea</taxon>
    </lineage>
</organism>
<keyword evidence="15" id="KW-1185">Reference proteome</keyword>
<name>A0A540VED5_9CHLR</name>
<feature type="domain" description="ACT" evidence="13">
    <location>
        <begin position="330"/>
        <end position="402"/>
    </location>
</feature>
<evidence type="ECO:0000313" key="14">
    <source>
        <dbReference type="EMBL" id="TQE95124.1"/>
    </source>
</evidence>
<dbReference type="EMBL" id="VIGC01000016">
    <property type="protein sequence ID" value="TQE95124.1"/>
    <property type="molecule type" value="Genomic_DNA"/>
</dbReference>
<comment type="function">
    <text evidence="1">Catalyzes the phosphorylation of the beta-carboxyl group of aspartic acid with ATP to yield 4-phospho-L-aspartate, which is involved in the branched biosynthetic pathway leading to the biosynthesis of amino acids threonine, isoleucine and methionine.</text>
</comment>
<keyword evidence="8" id="KW-0220">Diaminopimelate biosynthesis</keyword>
<comment type="caution">
    <text evidence="14">The sequence shown here is derived from an EMBL/GenBank/DDBJ whole genome shotgun (WGS) entry which is preliminary data.</text>
</comment>
<dbReference type="GO" id="GO:0005524">
    <property type="term" value="F:ATP binding"/>
    <property type="evidence" value="ECO:0007669"/>
    <property type="project" value="UniProtKB-KW"/>
</dbReference>
<dbReference type="InterPro" id="IPR001341">
    <property type="entry name" value="Asp_kinase"/>
</dbReference>
<comment type="pathway">
    <text evidence="12">Amino-acid biosynthesis; L-methionine biosynthesis via de novo pathway; L-homoserine from L-aspartate: step 1/3.</text>
</comment>
<dbReference type="PANTHER" id="PTHR43070">
    <property type="match status" value="1"/>
</dbReference>
<dbReference type="Gene3D" id="3.30.2130.10">
    <property type="entry name" value="VC0802-like"/>
    <property type="match status" value="1"/>
</dbReference>
<evidence type="ECO:0000259" key="13">
    <source>
        <dbReference type="PROSITE" id="PS51671"/>
    </source>
</evidence>
<evidence type="ECO:0000256" key="12">
    <source>
        <dbReference type="RuleBase" id="RU004249"/>
    </source>
</evidence>
<evidence type="ECO:0000256" key="2">
    <source>
        <dbReference type="ARBA" id="ARBA00004766"/>
    </source>
</evidence>
<feature type="binding site" evidence="10">
    <location>
        <position position="50"/>
    </location>
    <ligand>
        <name>substrate</name>
    </ligand>
</feature>
<dbReference type="Pfam" id="PF00696">
    <property type="entry name" value="AA_kinase"/>
    <property type="match status" value="1"/>
</dbReference>
<feature type="binding site" evidence="10">
    <location>
        <begin position="5"/>
        <end position="8"/>
    </location>
    <ligand>
        <name>ATP</name>
        <dbReference type="ChEBI" id="CHEBI:30616"/>
    </ligand>
</feature>
<comment type="pathway">
    <text evidence="12">Amino-acid biosynthesis; L-threonine biosynthesis; L-threonine from L-aspartate: step 1/5.</text>
</comment>
<dbReference type="EC" id="2.7.2.4" evidence="11"/>
<comment type="similarity">
    <text evidence="11">Belongs to the aspartokinase family.</text>
</comment>
<dbReference type="Pfam" id="PF22468">
    <property type="entry name" value="ACT_9"/>
    <property type="match status" value="2"/>
</dbReference>
<dbReference type="Proteomes" id="UP000317371">
    <property type="component" value="Unassembled WGS sequence"/>
</dbReference>
<dbReference type="SUPFAM" id="SSF53633">
    <property type="entry name" value="Carbamate kinase-like"/>
    <property type="match status" value="1"/>
</dbReference>
<feature type="binding site" evidence="10">
    <location>
        <begin position="272"/>
        <end position="273"/>
    </location>
    <ligand>
        <name>ATP</name>
        <dbReference type="ChEBI" id="CHEBI:30616"/>
    </ligand>
</feature>
<dbReference type="UniPathway" id="UPA00034">
    <property type="reaction ID" value="UER00015"/>
</dbReference>
<dbReference type="NCBIfam" id="TIGR00657">
    <property type="entry name" value="asp_kinases"/>
    <property type="match status" value="1"/>
</dbReference>
<dbReference type="Gene3D" id="3.40.1160.10">
    <property type="entry name" value="Acetylglutamate kinase-like"/>
    <property type="match status" value="1"/>
</dbReference>
<dbReference type="InterPro" id="IPR002912">
    <property type="entry name" value="ACT_dom"/>
</dbReference>
<feature type="binding site" evidence="10">
    <location>
        <position position="133"/>
    </location>
    <ligand>
        <name>substrate</name>
    </ligand>
</feature>
<dbReference type="GO" id="GO:0019877">
    <property type="term" value="P:diaminopimelate biosynthetic process"/>
    <property type="evidence" value="ECO:0007669"/>
    <property type="project" value="UniProtKB-KW"/>
</dbReference>
<evidence type="ECO:0000313" key="15">
    <source>
        <dbReference type="Proteomes" id="UP000317371"/>
    </source>
</evidence>
<evidence type="ECO:0000256" key="3">
    <source>
        <dbReference type="ARBA" id="ARBA00022679"/>
    </source>
</evidence>
<evidence type="ECO:0000256" key="8">
    <source>
        <dbReference type="ARBA" id="ARBA00022915"/>
    </source>
</evidence>
<dbReference type="InterPro" id="IPR001048">
    <property type="entry name" value="Asp/Glu/Uridylate_kinase"/>
</dbReference>
<dbReference type="GO" id="GO:0009089">
    <property type="term" value="P:lysine biosynthetic process via diaminopimelate"/>
    <property type="evidence" value="ECO:0007669"/>
    <property type="project" value="UniProtKB-UniPathway"/>
</dbReference>
<dbReference type="NCBIfam" id="NF004938">
    <property type="entry name" value="PRK06291.1"/>
    <property type="match status" value="1"/>
</dbReference>
<dbReference type="InterPro" id="IPR018042">
    <property type="entry name" value="Aspartate_kinase_CS"/>
</dbReference>
<dbReference type="Gene3D" id="3.30.70.260">
    <property type="match status" value="1"/>
</dbReference>
<dbReference type="GO" id="GO:0004072">
    <property type="term" value="F:aspartate kinase activity"/>
    <property type="evidence" value="ECO:0007669"/>
    <property type="project" value="UniProtKB-EC"/>
</dbReference>
<accession>A0A540VED5</accession>
<feature type="binding site" evidence="10">
    <location>
        <position position="247"/>
    </location>
    <ligand>
        <name>ATP</name>
        <dbReference type="ChEBI" id="CHEBI:30616"/>
    </ligand>
</feature>
<proteinExistence type="inferred from homology"/>
<dbReference type="PROSITE" id="PS51671">
    <property type="entry name" value="ACT"/>
    <property type="match status" value="2"/>
</dbReference>
<dbReference type="InterPro" id="IPR054352">
    <property type="entry name" value="ACT_Aspartokinase"/>
</dbReference>
<dbReference type="CDD" id="cd04243">
    <property type="entry name" value="AAK_AK-HSDH-like"/>
    <property type="match status" value="1"/>
</dbReference>
<evidence type="ECO:0000256" key="4">
    <source>
        <dbReference type="ARBA" id="ARBA00022741"/>
    </source>
</evidence>
<dbReference type="CDD" id="cd04924">
    <property type="entry name" value="ACT_AK-Arch_2"/>
    <property type="match status" value="1"/>
</dbReference>
<evidence type="ECO:0000256" key="9">
    <source>
        <dbReference type="ARBA" id="ARBA00047872"/>
    </source>
</evidence>
<dbReference type="GO" id="GO:0004412">
    <property type="term" value="F:homoserine dehydrogenase activity"/>
    <property type="evidence" value="ECO:0007669"/>
    <property type="project" value="InterPro"/>
</dbReference>
<dbReference type="InParanoid" id="A0A540VED5"/>
<keyword evidence="4 10" id="KW-0547">Nucleotide-binding</keyword>
<reference evidence="14 15" key="1">
    <citation type="submission" date="2019-06" db="EMBL/GenBank/DDBJ databases">
        <title>Genome sequence of Litorilinea aerophila BAA-2444.</title>
        <authorList>
            <person name="Maclea K.S."/>
            <person name="Maurais E.G."/>
            <person name="Iannazzi L.C."/>
        </authorList>
    </citation>
    <scope>NUCLEOTIDE SEQUENCE [LARGE SCALE GENOMIC DNA]</scope>
    <source>
        <strain evidence="14 15">ATCC BAA-2444</strain>
    </source>
</reference>
<dbReference type="GO" id="GO:0009088">
    <property type="term" value="P:threonine biosynthetic process"/>
    <property type="evidence" value="ECO:0007669"/>
    <property type="project" value="UniProtKB-UniPathway"/>
</dbReference>
<dbReference type="PIRSF" id="PIRSF000726">
    <property type="entry name" value="Asp_kin"/>
    <property type="match status" value="1"/>
</dbReference>
<dbReference type="UniPathway" id="UPA00051">
    <property type="reaction ID" value="UER00462"/>
</dbReference>
<dbReference type="UniPathway" id="UPA00050">
    <property type="reaction ID" value="UER00461"/>
</dbReference>
<dbReference type="InterPro" id="IPR036393">
    <property type="entry name" value="AceGlu_kinase-like_sf"/>
</dbReference>
<evidence type="ECO:0000256" key="11">
    <source>
        <dbReference type="RuleBase" id="RU003448"/>
    </source>
</evidence>
<dbReference type="InterPro" id="IPR005260">
    <property type="entry name" value="Asp_kin_monofn"/>
</dbReference>
<evidence type="ECO:0000256" key="5">
    <source>
        <dbReference type="ARBA" id="ARBA00022777"/>
    </source>
</evidence>
<dbReference type="FunCoup" id="A0A540VED5">
    <property type="interactions" value="441"/>
</dbReference>
<comment type="catalytic activity">
    <reaction evidence="9 11">
        <text>L-aspartate + ATP = 4-phospho-L-aspartate + ADP</text>
        <dbReference type="Rhea" id="RHEA:23776"/>
        <dbReference type="ChEBI" id="CHEBI:29991"/>
        <dbReference type="ChEBI" id="CHEBI:30616"/>
        <dbReference type="ChEBI" id="CHEBI:57535"/>
        <dbReference type="ChEBI" id="CHEBI:456216"/>
        <dbReference type="EC" id="2.7.2.4"/>
    </reaction>
</comment>
<feature type="domain" description="ACT" evidence="13">
    <location>
        <begin position="411"/>
        <end position="479"/>
    </location>
</feature>
<dbReference type="AlphaFoldDB" id="A0A540VED5"/>
<evidence type="ECO:0000256" key="6">
    <source>
        <dbReference type="ARBA" id="ARBA00022840"/>
    </source>
</evidence>
<dbReference type="InterPro" id="IPR045865">
    <property type="entry name" value="ACT-like_dom_sf"/>
</dbReference>
<evidence type="ECO:0000256" key="1">
    <source>
        <dbReference type="ARBA" id="ARBA00003121"/>
    </source>
</evidence>
<evidence type="ECO:0000256" key="7">
    <source>
        <dbReference type="ARBA" id="ARBA00022857"/>
    </source>
</evidence>
<keyword evidence="7" id="KW-0521">NADP</keyword>
<dbReference type="PANTHER" id="PTHR43070:SF3">
    <property type="entry name" value="HOMOSERINE DEHYDROGENASE"/>
    <property type="match status" value="1"/>
</dbReference>
<keyword evidence="5 11" id="KW-0418">Kinase</keyword>
<keyword evidence="3 11" id="KW-0808">Transferase</keyword>
<dbReference type="SUPFAM" id="SSF55021">
    <property type="entry name" value="ACT-like"/>
    <property type="match status" value="2"/>
</dbReference>
<keyword evidence="6 10" id="KW-0067">ATP-binding</keyword>
<dbReference type="PROSITE" id="PS00324">
    <property type="entry name" value="ASPARTOKINASE"/>
    <property type="match status" value="1"/>
</dbReference>
<dbReference type="OrthoDB" id="9799110at2"/>
<dbReference type="InterPro" id="IPR011147">
    <property type="entry name" value="Bifunc_Aspkin/hSer_DH"/>
</dbReference>
<evidence type="ECO:0000256" key="10">
    <source>
        <dbReference type="PIRSR" id="PIRSR000726-1"/>
    </source>
</evidence>
<gene>
    <name evidence="14" type="ORF">FKZ61_13225</name>
</gene>
<dbReference type="FunFam" id="3.30.2130.10:FF:000001">
    <property type="entry name" value="Bifunctional aspartokinase/homoserine dehydrogenase"/>
    <property type="match status" value="1"/>
</dbReference>
<dbReference type="RefSeq" id="WP_141610615.1">
    <property type="nucleotide sequence ID" value="NZ_VIGC02000016.1"/>
</dbReference>
<sequence length="494" mass="52378">MIVMKFGGTSVGSVEAFAQVANIVAAQVEEQARTPRPGVVVVTSAMSGVTNALIEAARRAAQGDEQYFREVEDSLRVKHQFVAGQLIEDGTERARLGALFDQRLQEFNRLCSSIAVLGELTKRGLDVVSGLGERLSAPLLAAVLRARGLKAEYVDAGELIVTDNVHGGASPLMELTTQRCRSRLQPLVDHGIVPVITGFIGATVEGIPTTLGRGGSDYSAAIIGAALGVDEIQIWTDVNGVMTADPRIVPNARSLNQLSYEEVAELAYYGAKVLHPKTVTPAVEQKIPLRVLNTFQPEHPGTRILERSDSETLGTVKAITAIRGLNLITVAGRGMIGVPGIAARTFNSVARVGANVLMISQSSSEQSICFVVPESAAATVVEALKEEFKAELERRYIDRIFDHPDIAIVAVVGSGMRGTPGLAAGIFNAVGREQINVIAIAQGSSEANVSLVVEARDTAAAVSAIHEIFELDKPTGERSYNRSPVLGKMAAGTP</sequence>
<protein>
    <recommendedName>
        <fullName evidence="11">Aspartokinase</fullName>
        <ecNumber evidence="11">2.7.2.4</ecNumber>
    </recommendedName>
</protein>
<comment type="pathway">
    <text evidence="2 12">Amino-acid biosynthesis; L-lysine biosynthesis via DAP pathway; (S)-tetrahydrodipicolinate from L-aspartate: step 1/4.</text>
</comment>
<keyword evidence="12" id="KW-0028">Amino-acid biosynthesis</keyword>